<gene>
    <name evidence="2" type="ORF">CPSG_06874</name>
</gene>
<reference evidence="3" key="1">
    <citation type="journal article" date="2010" name="Genome Res.">
        <title>Population genomic sequencing of Coccidioides fungi reveals recent hybridization and transposon control.</title>
        <authorList>
            <person name="Neafsey D.E."/>
            <person name="Barker B.M."/>
            <person name="Sharpton T.J."/>
            <person name="Stajich J.E."/>
            <person name="Park D.J."/>
            <person name="Whiston E."/>
            <person name="Hung C.-Y."/>
            <person name="McMahan C."/>
            <person name="White J."/>
            <person name="Sykes S."/>
            <person name="Heiman D."/>
            <person name="Young S."/>
            <person name="Zeng Q."/>
            <person name="Abouelleil A."/>
            <person name="Aftuck L."/>
            <person name="Bessette D."/>
            <person name="Brown A."/>
            <person name="FitzGerald M."/>
            <person name="Lui A."/>
            <person name="Macdonald J.P."/>
            <person name="Priest M."/>
            <person name="Orbach M.J."/>
            <person name="Galgiani J.N."/>
            <person name="Kirkland T.N."/>
            <person name="Cole G.T."/>
            <person name="Birren B.W."/>
            <person name="Henn M.R."/>
            <person name="Taylor J.W."/>
            <person name="Rounsley S.D."/>
        </authorList>
    </citation>
    <scope>NUCLEOTIDE SEQUENCE [LARGE SCALE GENOMIC DNA]</scope>
    <source>
        <strain evidence="3">RMSCC 757 / Silveira</strain>
    </source>
</reference>
<dbReference type="AlphaFoldDB" id="E9DAM2"/>
<evidence type="ECO:0000313" key="3">
    <source>
        <dbReference type="Proteomes" id="UP000002497"/>
    </source>
</evidence>
<feature type="region of interest" description="Disordered" evidence="1">
    <location>
        <begin position="123"/>
        <end position="145"/>
    </location>
</feature>
<dbReference type="Proteomes" id="UP000002497">
    <property type="component" value="Unassembled WGS sequence"/>
</dbReference>
<feature type="compositionally biased region" description="Basic and acidic residues" evidence="1">
    <location>
        <begin position="132"/>
        <end position="141"/>
    </location>
</feature>
<reference evidence="3" key="2">
    <citation type="submission" date="2010-03" db="EMBL/GenBank/DDBJ databases">
        <title>The genome sequence of Coccidioides posadasii strain Silveira.</title>
        <authorList>
            <consortium name="The Broad Institute Genome Sequencing Center for Infectious Disease"/>
            <person name="Neafsey D."/>
            <person name="Orbach M."/>
            <person name="Henn M.R."/>
            <person name="Cole G.T."/>
            <person name="Galgiani J."/>
            <person name="Gardner M.J."/>
            <person name="Kirkland T.N."/>
            <person name="Taylor J.W."/>
            <person name="Young S.K."/>
            <person name="Zeng Q."/>
            <person name="Koehrsen M."/>
            <person name="Alvarado L."/>
            <person name="Berlin A."/>
            <person name="Borenstein D."/>
            <person name="Chapman S.B."/>
            <person name="Chen Z."/>
            <person name="Engels R."/>
            <person name="Freedman E."/>
            <person name="Gellesch M."/>
            <person name="Goldberg J."/>
            <person name="Griggs A."/>
            <person name="Gujja S."/>
            <person name="Heilman E."/>
            <person name="Heiman D."/>
            <person name="Howarth C."/>
            <person name="Jen D."/>
            <person name="Larson L."/>
            <person name="Mehta T."/>
            <person name="Neiman D."/>
            <person name="Park D."/>
            <person name="Pearson M."/>
            <person name="Richards J."/>
            <person name="Roberts A."/>
            <person name="Saif S."/>
            <person name="Shea T."/>
            <person name="Shenoy N."/>
            <person name="Sisk P."/>
            <person name="Stolte C."/>
            <person name="Sykes S."/>
            <person name="Walk T."/>
            <person name="White J."/>
            <person name="Yandava C."/>
            <person name="Haas B."/>
            <person name="Nusbaum C."/>
            <person name="Birren B."/>
        </authorList>
    </citation>
    <scope>NUCLEOTIDE SEQUENCE [LARGE SCALE GENOMIC DNA]</scope>
    <source>
        <strain evidence="3">RMSCC 757 / Silveira</strain>
    </source>
</reference>
<protein>
    <submittedName>
        <fullName evidence="2">Uncharacterized protein</fullName>
    </submittedName>
</protein>
<name>E9DAM2_COCPS</name>
<accession>E9DAM2</accession>
<sequence length="175" mass="20356">MKHKIQNQMQWAYISILNTDLIPDTIQKVLSLENWEARNNLYFCEVSRHMSDLCKGWKFFYWVKLCVDFEKSAPQEKWYFEHKSIKIQSRKPKTVHVETLSEILNVVQLTSSISLRELNSHSAQAVQAPQKPENDNSDKKNQNSLQNITENYFETAINQSVCSKRSVPAATGHKP</sequence>
<proteinExistence type="predicted"/>
<evidence type="ECO:0000256" key="1">
    <source>
        <dbReference type="SAM" id="MobiDB-lite"/>
    </source>
</evidence>
<dbReference type="HOGENOM" id="CLU_1532404_0_0_1"/>
<organism evidence="3">
    <name type="scientific">Coccidioides posadasii (strain RMSCC 757 / Silveira)</name>
    <name type="common">Valley fever fungus</name>
    <dbReference type="NCBI Taxonomy" id="443226"/>
    <lineage>
        <taxon>Eukaryota</taxon>
        <taxon>Fungi</taxon>
        <taxon>Dikarya</taxon>
        <taxon>Ascomycota</taxon>
        <taxon>Pezizomycotina</taxon>
        <taxon>Eurotiomycetes</taxon>
        <taxon>Eurotiomycetidae</taxon>
        <taxon>Onygenales</taxon>
        <taxon>Onygenaceae</taxon>
        <taxon>Coccidioides</taxon>
    </lineage>
</organism>
<evidence type="ECO:0000313" key="2">
    <source>
        <dbReference type="EMBL" id="EFW16358.1"/>
    </source>
</evidence>
<dbReference type="VEuPathDB" id="FungiDB:CPSG_06874"/>
<dbReference type="EMBL" id="GL636497">
    <property type="protein sequence ID" value="EFW16358.1"/>
    <property type="molecule type" value="Genomic_DNA"/>
</dbReference>
<keyword evidence="3" id="KW-1185">Reference proteome</keyword>